<keyword evidence="3" id="KW-0391">Immunity</keyword>
<dbReference type="AlphaFoldDB" id="A0A6H5IIL5"/>
<dbReference type="InterPro" id="IPR036505">
    <property type="entry name" value="Amidase/PGRP_sf"/>
</dbReference>
<dbReference type="SUPFAM" id="SSF55846">
    <property type="entry name" value="N-acetylmuramoyl-L-alanine amidase-like"/>
    <property type="match status" value="1"/>
</dbReference>
<dbReference type="OrthoDB" id="10001926at2759"/>
<dbReference type="Pfam" id="PF01510">
    <property type="entry name" value="Amidase_2"/>
    <property type="match status" value="1"/>
</dbReference>
<dbReference type="SMART" id="SM00701">
    <property type="entry name" value="PGRP"/>
    <property type="match status" value="1"/>
</dbReference>
<proteinExistence type="inferred from homology"/>
<gene>
    <name evidence="5" type="ORF">TBRA_LOCUS9821</name>
</gene>
<evidence type="ECO:0000313" key="5">
    <source>
        <dbReference type="EMBL" id="CAB0038026.1"/>
    </source>
</evidence>
<organism evidence="5 6">
    <name type="scientific">Trichogramma brassicae</name>
    <dbReference type="NCBI Taxonomy" id="86971"/>
    <lineage>
        <taxon>Eukaryota</taxon>
        <taxon>Metazoa</taxon>
        <taxon>Ecdysozoa</taxon>
        <taxon>Arthropoda</taxon>
        <taxon>Hexapoda</taxon>
        <taxon>Insecta</taxon>
        <taxon>Pterygota</taxon>
        <taxon>Neoptera</taxon>
        <taxon>Endopterygota</taxon>
        <taxon>Hymenoptera</taxon>
        <taxon>Apocrita</taxon>
        <taxon>Proctotrupomorpha</taxon>
        <taxon>Chalcidoidea</taxon>
        <taxon>Trichogrammatidae</taxon>
        <taxon>Trichogramma</taxon>
    </lineage>
</organism>
<dbReference type="PANTHER" id="PTHR11022:SF41">
    <property type="entry name" value="PEPTIDOGLYCAN-RECOGNITION PROTEIN LC-RELATED"/>
    <property type="match status" value="1"/>
</dbReference>
<dbReference type="Gene3D" id="3.40.80.10">
    <property type="entry name" value="Peptidoglycan recognition protein-like"/>
    <property type="match status" value="1"/>
</dbReference>
<protein>
    <recommendedName>
        <fullName evidence="4">Peptidoglycan recognition protein family domain-containing protein</fullName>
    </recommendedName>
</protein>
<reference evidence="5 6" key="1">
    <citation type="submission" date="2020-02" db="EMBL/GenBank/DDBJ databases">
        <authorList>
            <person name="Ferguson B K."/>
        </authorList>
    </citation>
    <scope>NUCLEOTIDE SEQUENCE [LARGE SCALE GENOMIC DNA]</scope>
</reference>
<feature type="domain" description="Peptidoglycan recognition protein family" evidence="4">
    <location>
        <begin position="1"/>
        <end position="99"/>
    </location>
</feature>
<dbReference type="GO" id="GO:0008745">
    <property type="term" value="F:N-acetylmuramoyl-L-alanine amidase activity"/>
    <property type="evidence" value="ECO:0007669"/>
    <property type="project" value="InterPro"/>
</dbReference>
<dbReference type="GO" id="GO:0045087">
    <property type="term" value="P:innate immune response"/>
    <property type="evidence" value="ECO:0007669"/>
    <property type="project" value="UniProtKB-KW"/>
</dbReference>
<dbReference type="GO" id="GO:0009253">
    <property type="term" value="P:peptidoglycan catabolic process"/>
    <property type="evidence" value="ECO:0007669"/>
    <property type="project" value="InterPro"/>
</dbReference>
<sequence>MHLRNVQALNVQQSGLNDIAYNFLVGGDGLVYEGRGWGVAGQHTPGYDARSVAVAFIGDFEYRKPTEAQVQAARELIAHGVRLGKIAADYKLQAQRQVMANTKSPGKQVYDIVKGWEHFSL</sequence>
<keyword evidence="2" id="KW-0399">Innate immunity</keyword>
<dbReference type="InterPro" id="IPR006619">
    <property type="entry name" value="PGRP_domain_met/bac"/>
</dbReference>
<dbReference type="InterPro" id="IPR015510">
    <property type="entry name" value="PGRP"/>
</dbReference>
<dbReference type="InterPro" id="IPR002502">
    <property type="entry name" value="Amidase_domain"/>
</dbReference>
<dbReference type="Proteomes" id="UP000479190">
    <property type="component" value="Unassembled WGS sequence"/>
</dbReference>
<evidence type="ECO:0000313" key="6">
    <source>
        <dbReference type="Proteomes" id="UP000479190"/>
    </source>
</evidence>
<dbReference type="EMBL" id="CADCXV010000885">
    <property type="protein sequence ID" value="CAB0038026.1"/>
    <property type="molecule type" value="Genomic_DNA"/>
</dbReference>
<evidence type="ECO:0000256" key="2">
    <source>
        <dbReference type="ARBA" id="ARBA00022588"/>
    </source>
</evidence>
<evidence type="ECO:0000256" key="3">
    <source>
        <dbReference type="ARBA" id="ARBA00022859"/>
    </source>
</evidence>
<evidence type="ECO:0000256" key="1">
    <source>
        <dbReference type="ARBA" id="ARBA00007553"/>
    </source>
</evidence>
<keyword evidence="6" id="KW-1185">Reference proteome</keyword>
<evidence type="ECO:0000259" key="4">
    <source>
        <dbReference type="SMART" id="SM00701"/>
    </source>
</evidence>
<comment type="similarity">
    <text evidence="1">Belongs to the N-acetylmuramoyl-L-alanine amidase 2 family.</text>
</comment>
<accession>A0A6H5IIL5</accession>
<name>A0A6H5IIL5_9HYME</name>
<dbReference type="PANTHER" id="PTHR11022">
    <property type="entry name" value="PEPTIDOGLYCAN RECOGNITION PROTEIN"/>
    <property type="match status" value="1"/>
</dbReference>
<dbReference type="GO" id="GO:0008270">
    <property type="term" value="F:zinc ion binding"/>
    <property type="evidence" value="ECO:0007669"/>
    <property type="project" value="InterPro"/>
</dbReference>
<dbReference type="CDD" id="cd06583">
    <property type="entry name" value="PGRP"/>
    <property type="match status" value="1"/>
</dbReference>